<dbReference type="Pfam" id="PF07969">
    <property type="entry name" value="Amidohydro_3"/>
    <property type="match status" value="1"/>
</dbReference>
<evidence type="ECO:0000313" key="3">
    <source>
        <dbReference type="Proteomes" id="UP001081071"/>
    </source>
</evidence>
<dbReference type="PANTHER" id="PTHR22642">
    <property type="entry name" value="IMIDAZOLONEPROPIONASE"/>
    <property type="match status" value="1"/>
</dbReference>
<reference evidence="2" key="1">
    <citation type="submission" date="2022-12" db="EMBL/GenBank/DDBJ databases">
        <authorList>
            <person name="Krivoruchko A.V."/>
            <person name="Elkin A."/>
        </authorList>
    </citation>
    <scope>NUCLEOTIDE SEQUENCE</scope>
    <source>
        <strain evidence="2">IEGM 1391</strain>
    </source>
</reference>
<comment type="caution">
    <text evidence="2">The sequence shown here is derived from an EMBL/GenBank/DDBJ whole genome shotgun (WGS) entry which is preliminary data.</text>
</comment>
<evidence type="ECO:0000259" key="1">
    <source>
        <dbReference type="Pfam" id="PF07969"/>
    </source>
</evidence>
<gene>
    <name evidence="2" type="ORF">O4220_11515</name>
</gene>
<accession>A0ABT4MDS1</accession>
<name>A0ABT4MDS1_9NOCA</name>
<dbReference type="Gene3D" id="3.20.20.140">
    <property type="entry name" value="Metal-dependent hydrolases"/>
    <property type="match status" value="1"/>
</dbReference>
<organism evidence="2 3">
    <name type="scientific">Rhodococcus ruber</name>
    <dbReference type="NCBI Taxonomy" id="1830"/>
    <lineage>
        <taxon>Bacteria</taxon>
        <taxon>Bacillati</taxon>
        <taxon>Actinomycetota</taxon>
        <taxon>Actinomycetes</taxon>
        <taxon>Mycobacteriales</taxon>
        <taxon>Nocardiaceae</taxon>
        <taxon>Rhodococcus</taxon>
    </lineage>
</organism>
<dbReference type="Proteomes" id="UP001081071">
    <property type="component" value="Unassembled WGS sequence"/>
</dbReference>
<protein>
    <submittedName>
        <fullName evidence="2">Amidohydrolase family protein</fullName>
    </submittedName>
</protein>
<keyword evidence="3" id="KW-1185">Reference proteome</keyword>
<sequence>MAATDDLGIRVSVLLLPCGISCTADEFATNLASIEPPIGPDPRKFRVLGVKVFADGIPSSKTSWMHEEYVGGGCGSLCVGGETDESRVEQMTEMIRRGHIEGYQVGVPVTGDRAIDTVASALIAAQRDHPRSDPRHYLIHGDFITRQTLDRLAEAGIGVNMNPTIKWTIADLEPEFVGVERAAYEFPYRSAVDSGVRLMSSSDAPVTMPNWRQGLSTMLLCESKASQTVSGPDQTISLEQALRNYTIDAAWQDFAEDWMGSIEVARLPI</sequence>
<dbReference type="SUPFAM" id="SSF51556">
    <property type="entry name" value="Metallo-dependent hydrolases"/>
    <property type="match status" value="1"/>
</dbReference>
<feature type="domain" description="Amidohydrolase 3" evidence="1">
    <location>
        <begin position="26"/>
        <end position="264"/>
    </location>
</feature>
<evidence type="ECO:0000313" key="2">
    <source>
        <dbReference type="EMBL" id="MCZ4519143.1"/>
    </source>
</evidence>
<dbReference type="InterPro" id="IPR013108">
    <property type="entry name" value="Amidohydro_3"/>
</dbReference>
<dbReference type="InterPro" id="IPR032466">
    <property type="entry name" value="Metal_Hydrolase"/>
</dbReference>
<dbReference type="EMBL" id="JAPWIJ010000004">
    <property type="protein sequence ID" value="MCZ4519143.1"/>
    <property type="molecule type" value="Genomic_DNA"/>
</dbReference>
<proteinExistence type="predicted"/>
<dbReference type="RefSeq" id="WP_269604595.1">
    <property type="nucleotide sequence ID" value="NZ_JAPWIJ010000004.1"/>
</dbReference>
<dbReference type="PANTHER" id="PTHR22642:SF2">
    <property type="entry name" value="PROTEIN LONG AFTER FAR-RED 3"/>
    <property type="match status" value="1"/>
</dbReference>